<protein>
    <submittedName>
        <fullName evidence="1">Uncharacterized protein</fullName>
    </submittedName>
</protein>
<sequence length="291" mass="34632">MRRKTKISLIFLGILILIIYNKKPNSTKKSPRINSPKEFFSLNHEWTNNGDVTQYSSVIALHSDRTLTIETINYLYNEDPNNLKCILKNENNWFQLEPIEILPITLMSTARGVYNLYKVTCKLNQILDNKAKILVATIKSENFKSIQNFVNYLNFQRPNFYDATMPKKDAIINCVHMVSNLNTIRLRSLLNWIKIQKSIGYDKVKLYTYYVSDEIKERILRKNRQFVEFIDFTTNFNDTCKYAIKMRDTNPGNSVYEEIFKNCERNYKKFFEKHDFILEKIYLMRVIFTIK</sequence>
<keyword evidence="2" id="KW-1185">Reference proteome</keyword>
<gene>
    <name evidence="1" type="ORF">OXX778_LOCUS7494</name>
</gene>
<comment type="caution">
    <text evidence="1">The sequence shown here is derived from an EMBL/GenBank/DDBJ whole genome shotgun (WGS) entry which is preliminary data.</text>
</comment>
<evidence type="ECO:0000313" key="2">
    <source>
        <dbReference type="Proteomes" id="UP000663879"/>
    </source>
</evidence>
<reference evidence="1" key="1">
    <citation type="submission" date="2021-02" db="EMBL/GenBank/DDBJ databases">
        <authorList>
            <person name="Nowell W R."/>
        </authorList>
    </citation>
    <scope>NUCLEOTIDE SEQUENCE</scope>
    <source>
        <strain evidence="1">Ploen Becks lab</strain>
    </source>
</reference>
<accession>A0A813UBW1</accession>
<dbReference type="AlphaFoldDB" id="A0A813UBW1"/>
<organism evidence="1 2">
    <name type="scientific">Brachionus calyciflorus</name>
    <dbReference type="NCBI Taxonomy" id="104777"/>
    <lineage>
        <taxon>Eukaryota</taxon>
        <taxon>Metazoa</taxon>
        <taxon>Spiralia</taxon>
        <taxon>Gnathifera</taxon>
        <taxon>Rotifera</taxon>
        <taxon>Eurotatoria</taxon>
        <taxon>Monogononta</taxon>
        <taxon>Pseudotrocha</taxon>
        <taxon>Ploima</taxon>
        <taxon>Brachionidae</taxon>
        <taxon>Brachionus</taxon>
    </lineage>
</organism>
<evidence type="ECO:0000313" key="1">
    <source>
        <dbReference type="EMBL" id="CAF0821584.1"/>
    </source>
</evidence>
<name>A0A813UBW1_9BILA</name>
<proteinExistence type="predicted"/>
<dbReference type="Proteomes" id="UP000663879">
    <property type="component" value="Unassembled WGS sequence"/>
</dbReference>
<dbReference type="EMBL" id="CAJNOC010000959">
    <property type="protein sequence ID" value="CAF0821584.1"/>
    <property type="molecule type" value="Genomic_DNA"/>
</dbReference>